<feature type="chain" id="PRO_5002026662" evidence="1">
    <location>
        <begin position="19"/>
        <end position="198"/>
    </location>
</feature>
<feature type="signal peptide" evidence="1">
    <location>
        <begin position="1"/>
        <end position="18"/>
    </location>
</feature>
<organism evidence="2">
    <name type="scientific">Thraustotheca clavata</name>
    <dbReference type="NCBI Taxonomy" id="74557"/>
    <lineage>
        <taxon>Eukaryota</taxon>
        <taxon>Sar</taxon>
        <taxon>Stramenopiles</taxon>
        <taxon>Oomycota</taxon>
        <taxon>Saprolegniomycetes</taxon>
        <taxon>Saprolegniales</taxon>
        <taxon>Achlyaceae</taxon>
        <taxon>Thraustotheca</taxon>
    </lineage>
</organism>
<evidence type="ECO:0000313" key="2">
    <source>
        <dbReference type="EMBL" id="AIG55448.1"/>
    </source>
</evidence>
<dbReference type="AlphaFoldDB" id="A0A0A7CLV4"/>
<sequence>MLSKICFGLLLILSVVSGHGLVTNPAAEFDPTKMPTSFISKIFPWGNSMVLRDMLQSNTTSPCGYSLTNVAKKPIPAHSTMTWQNPDSGDGLDFTRVYEKGPCEVWLDDLRVFQDDNCAGNYREKLVVHLPVNYSSFTTKRRTFRFFNLAVQEPMWQVYINCIPLTGEDIKLKPPTIKYDTEPISIGNTYFLVDIKAT</sequence>
<evidence type="ECO:0000256" key="1">
    <source>
        <dbReference type="SAM" id="SignalP"/>
    </source>
</evidence>
<accession>A0A0A7CLV4</accession>
<reference evidence="2" key="1">
    <citation type="journal article" date="2014" name="Genome Biol. Evol.">
        <title>The secreted proteins of Achlya hypogyna and Thraustotheca clavata identify the ancestral oomycete secretome and reveal gene acquisitions by horizontal gene transfer.</title>
        <authorList>
            <person name="Misner I."/>
            <person name="Blouin N."/>
            <person name="Leonard G."/>
            <person name="Richards T.A."/>
            <person name="Lane C.E."/>
        </authorList>
    </citation>
    <scope>NUCLEOTIDE SEQUENCE</scope>
    <source>
        <strain evidence="2">ATCC 34112</strain>
    </source>
</reference>
<dbReference type="EMBL" id="KM037987">
    <property type="protein sequence ID" value="AIG55448.1"/>
    <property type="molecule type" value="Genomic_DNA"/>
</dbReference>
<proteinExistence type="predicted"/>
<protein>
    <submittedName>
        <fullName evidence="2">Secreted protein</fullName>
    </submittedName>
</protein>
<name>A0A0A7CLV4_9STRA</name>
<keyword evidence="1" id="KW-0732">Signal</keyword>